<accession>A0A386JC60</accession>
<organism evidence="1">
    <name type="scientific">Clostridioides difficile</name>
    <name type="common">Peptoclostridium difficile</name>
    <dbReference type="NCBI Taxonomy" id="1496"/>
    <lineage>
        <taxon>Bacteria</taxon>
        <taxon>Bacillati</taxon>
        <taxon>Bacillota</taxon>
        <taxon>Clostridia</taxon>
        <taxon>Peptostreptococcales</taxon>
        <taxon>Peptostreptococcaceae</taxon>
        <taxon>Clostridioides</taxon>
    </lineage>
</organism>
<sequence>MKFSNIRIELFSILNNINKNNINKVILPYIQNSPIFYITDEDKKIINIVLKEFLESKDIRSYSINENHVAISL</sequence>
<proteinExistence type="predicted"/>
<reference evidence="1" key="1">
    <citation type="journal article" date="2018" name="Sci. Rep.">
        <title>Novel Clade C-I Clostridium difficile strains escape diagnostic tests, differ in pathogenicity potential and carry toxins on extrachromosomal elements.</title>
        <authorList>
            <person name="Ramirez-Vargas G."/>
            <person name="Lopez-Urena D."/>
            <person name="Badilla A."/>
            <person name="Orozco-Aguilar J."/>
            <person name="Murillo T."/>
            <person name="Rojas P."/>
            <person name="Riedel T."/>
            <person name="Overmann J."/>
            <person name="Gonzalez G."/>
            <person name="Chaves-Olarte E."/>
            <person name="Quesada-Gomez C."/>
            <person name="Rodriguez C."/>
        </authorList>
    </citation>
    <scope>NUCLEOTIDE SEQUENCE</scope>
    <source>
        <strain evidence="1">HSJD-312</strain>
        <plasmid evidence="1">pHSJD-312</plasmid>
    </source>
</reference>
<dbReference type="RefSeq" id="WP_021383377.1">
    <property type="nucleotide sequence ID" value="NZ_LJCL01000008.1"/>
</dbReference>
<gene>
    <name evidence="1" type="ORF">pHSJD-312_00135</name>
</gene>
<evidence type="ECO:0000313" key="1">
    <source>
        <dbReference type="EMBL" id="AYD68756.1"/>
    </source>
</evidence>
<dbReference type="EMBL" id="MG973074">
    <property type="protein sequence ID" value="AYD68756.1"/>
    <property type="molecule type" value="Genomic_DNA"/>
</dbReference>
<protein>
    <submittedName>
        <fullName evidence="1">Uncharacterized protein</fullName>
    </submittedName>
</protein>
<geneLocation type="plasmid" evidence="1">
    <name>pHSJD-312</name>
</geneLocation>
<keyword evidence="1" id="KW-0614">Plasmid</keyword>
<dbReference type="AlphaFoldDB" id="A0A386JC60"/>
<name>A0A386JC60_CLODI</name>